<dbReference type="Proteomes" id="UP000193570">
    <property type="component" value="Unassembled WGS sequence"/>
</dbReference>
<evidence type="ECO:0000313" key="2">
    <source>
        <dbReference type="Proteomes" id="UP000193570"/>
    </source>
</evidence>
<accession>A0A1X7ABG6</accession>
<proteinExistence type="predicted"/>
<sequence>MTRCNVRIEDQHFHEMHHALGNPWPDEIAGETYRNYFATDADSDTADRMRASSHWTNGSAKFGMIYFHVTDEGRRALLKFMRDHVAIPARYIVTYRHHNGSSVVAAKNRSAARYAAYQHADVDWPFMEFAANIRSITLYAPALTPA</sequence>
<reference evidence="1 2" key="1">
    <citation type="submission" date="2017-03" db="EMBL/GenBank/DDBJ databases">
        <authorList>
            <person name="Afonso C.L."/>
            <person name="Miller P.J."/>
            <person name="Scott M.A."/>
            <person name="Spackman E."/>
            <person name="Goraichik I."/>
            <person name="Dimitrov K.M."/>
            <person name="Suarez D.L."/>
            <person name="Swayne D.E."/>
        </authorList>
    </citation>
    <scope>NUCLEOTIDE SEQUENCE [LARGE SCALE GENOMIC DNA]</scope>
    <source>
        <strain evidence="1 2">CECT 8625</strain>
    </source>
</reference>
<evidence type="ECO:0000313" key="1">
    <source>
        <dbReference type="EMBL" id="SLN74660.1"/>
    </source>
</evidence>
<gene>
    <name evidence="1" type="ORF">ROJ8625_04076</name>
</gene>
<dbReference type="RefSeq" id="WP_085793727.1">
    <property type="nucleotide sequence ID" value="NZ_FWFK01000011.1"/>
</dbReference>
<organism evidence="1 2">
    <name type="scientific">Roseivivax jejudonensis</name>
    <dbReference type="NCBI Taxonomy" id="1529041"/>
    <lineage>
        <taxon>Bacteria</taxon>
        <taxon>Pseudomonadati</taxon>
        <taxon>Pseudomonadota</taxon>
        <taxon>Alphaproteobacteria</taxon>
        <taxon>Rhodobacterales</taxon>
        <taxon>Roseobacteraceae</taxon>
        <taxon>Roseivivax</taxon>
    </lineage>
</organism>
<keyword evidence="2" id="KW-1185">Reference proteome</keyword>
<dbReference type="OrthoDB" id="8410272at2"/>
<protein>
    <submittedName>
        <fullName evidence="1">Uncharacterized protein</fullName>
    </submittedName>
</protein>
<name>A0A1X7ABG6_9RHOB</name>
<dbReference type="AlphaFoldDB" id="A0A1X7ABG6"/>
<dbReference type="EMBL" id="FWFK01000011">
    <property type="protein sequence ID" value="SLN74660.1"/>
    <property type="molecule type" value="Genomic_DNA"/>
</dbReference>